<dbReference type="GO" id="GO:0046872">
    <property type="term" value="F:metal ion binding"/>
    <property type="evidence" value="ECO:0007669"/>
    <property type="project" value="UniProtKB-KW"/>
</dbReference>
<dbReference type="Pfam" id="PF03006">
    <property type="entry name" value="HlyIII"/>
    <property type="match status" value="1"/>
</dbReference>
<evidence type="ECO:0000256" key="3">
    <source>
        <dbReference type="ARBA" id="ARBA00022692"/>
    </source>
</evidence>
<feature type="binding site" evidence="6">
    <location>
        <position position="176"/>
    </location>
    <ligand>
        <name>Zn(2+)</name>
        <dbReference type="ChEBI" id="CHEBI:29105"/>
    </ligand>
</feature>
<dbReference type="PANTHER" id="PTHR20855:SF39">
    <property type="entry name" value="MEMBRANE PROGESTIN RECEPTOR DELTA"/>
    <property type="match status" value="1"/>
</dbReference>
<evidence type="ECO:0000313" key="8">
    <source>
        <dbReference type="Proteomes" id="UP000694523"/>
    </source>
</evidence>
<dbReference type="GO" id="GO:0038023">
    <property type="term" value="F:signaling receptor activity"/>
    <property type="evidence" value="ECO:0007669"/>
    <property type="project" value="TreeGrafter"/>
</dbReference>
<dbReference type="PANTHER" id="PTHR20855">
    <property type="entry name" value="ADIPOR/PROGESTIN RECEPTOR-RELATED"/>
    <property type="match status" value="1"/>
</dbReference>
<protein>
    <submittedName>
        <fullName evidence="7">Progestin and adipoQ receptor family member VI</fullName>
    </submittedName>
</protein>
<keyword evidence="3" id="KW-0812">Transmembrane</keyword>
<keyword evidence="6" id="KW-0479">Metal-binding</keyword>
<reference evidence="7" key="1">
    <citation type="submission" date="2025-08" db="UniProtKB">
        <authorList>
            <consortium name="Ensembl"/>
        </authorList>
    </citation>
    <scope>IDENTIFICATION</scope>
</reference>
<evidence type="ECO:0000256" key="1">
    <source>
        <dbReference type="ARBA" id="ARBA00004141"/>
    </source>
</evidence>
<dbReference type="Ensembl" id="ENSNMLT00000038732.1">
    <property type="protein sequence ID" value="ENSNMLP00000034774.1"/>
    <property type="gene ID" value="ENSNMLG00000021619.1"/>
</dbReference>
<dbReference type="AlphaFoldDB" id="A0A8C6UJB8"/>
<dbReference type="InterPro" id="IPR004254">
    <property type="entry name" value="AdipoR/HlyIII-related"/>
</dbReference>
<evidence type="ECO:0000256" key="2">
    <source>
        <dbReference type="ARBA" id="ARBA00007018"/>
    </source>
</evidence>
<keyword evidence="6" id="KW-0862">Zinc</keyword>
<organism evidence="7 8">
    <name type="scientific">Neogobius melanostomus</name>
    <name type="common">round goby</name>
    <dbReference type="NCBI Taxonomy" id="47308"/>
    <lineage>
        <taxon>Eukaryota</taxon>
        <taxon>Metazoa</taxon>
        <taxon>Chordata</taxon>
        <taxon>Craniata</taxon>
        <taxon>Vertebrata</taxon>
        <taxon>Euteleostomi</taxon>
        <taxon>Actinopterygii</taxon>
        <taxon>Neopterygii</taxon>
        <taxon>Teleostei</taxon>
        <taxon>Neoteleostei</taxon>
        <taxon>Acanthomorphata</taxon>
        <taxon>Gobiaria</taxon>
        <taxon>Gobiiformes</taxon>
        <taxon>Gobioidei</taxon>
        <taxon>Gobiidae</taxon>
        <taxon>Benthophilinae</taxon>
        <taxon>Neogobiini</taxon>
        <taxon>Neogobius</taxon>
    </lineage>
</organism>
<keyword evidence="8" id="KW-1185">Reference proteome</keyword>
<sequence length="317" mass="35842">IPCRLCAVFPVWRGIWARGGSGGRWTEAWERYLRWDSPSAGRGVGPLWLMLCQGGRDRLSQVCERGRGAIGLNSHLRTAGPPLYHIHQVPKVVQEDGIISGYRDPCSTALDCVLSSFQIHNETINIWTHFLPTWYFAWRLAALCSSLDFVMDPYSWPLLVYMLLICVYPFTSSCAHTFSAMSTETYHICFFFDYGALSLYSLGCAISYGHYHCFVPVALLNSVFCTSLSCYSPVRPHHRKALLPSLTEASLHSPRGTAYTSPRRSALYTSPQEALYTLTQRRSLHSPQEALSNITYRRHSLTSPGRHSLAVHSQRRF</sequence>
<comment type="similarity">
    <text evidence="2">Belongs to the ADIPOR family.</text>
</comment>
<accession>A0A8C6UJB8</accession>
<evidence type="ECO:0000313" key="7">
    <source>
        <dbReference type="Ensembl" id="ENSNMLP00000034774.1"/>
    </source>
</evidence>
<keyword evidence="5" id="KW-0472">Membrane</keyword>
<proteinExistence type="inferred from homology"/>
<dbReference type="GO" id="GO:0016020">
    <property type="term" value="C:membrane"/>
    <property type="evidence" value="ECO:0007669"/>
    <property type="project" value="UniProtKB-SubCell"/>
</dbReference>
<evidence type="ECO:0000256" key="6">
    <source>
        <dbReference type="PIRSR" id="PIRSR604254-1"/>
    </source>
</evidence>
<evidence type="ECO:0000256" key="4">
    <source>
        <dbReference type="ARBA" id="ARBA00022989"/>
    </source>
</evidence>
<name>A0A8C6UJB8_9GOBI</name>
<comment type="subcellular location">
    <subcellularLocation>
        <location evidence="1">Membrane</location>
        <topology evidence="1">Multi-pass membrane protein</topology>
    </subcellularLocation>
</comment>
<evidence type="ECO:0000256" key="5">
    <source>
        <dbReference type="ARBA" id="ARBA00023136"/>
    </source>
</evidence>
<keyword evidence="4" id="KW-1133">Transmembrane helix</keyword>
<reference evidence="7" key="2">
    <citation type="submission" date="2025-09" db="UniProtKB">
        <authorList>
            <consortium name="Ensembl"/>
        </authorList>
    </citation>
    <scope>IDENTIFICATION</scope>
</reference>
<dbReference type="Proteomes" id="UP000694523">
    <property type="component" value="Unplaced"/>
</dbReference>